<dbReference type="AlphaFoldDB" id="A0A4P9C6G4"/>
<dbReference type="PROSITE" id="PS51832">
    <property type="entry name" value="HD_GYP"/>
    <property type="match status" value="1"/>
</dbReference>
<dbReference type="InterPro" id="IPR003607">
    <property type="entry name" value="HD/PDEase_dom"/>
</dbReference>
<proteinExistence type="predicted"/>
<dbReference type="EMBL" id="CP029487">
    <property type="protein sequence ID" value="QCT70271.1"/>
    <property type="molecule type" value="Genomic_DNA"/>
</dbReference>
<organism evidence="2 3">
    <name type="scientific">Eubacterium maltosivorans</name>
    <dbReference type="NCBI Taxonomy" id="2041044"/>
    <lineage>
        <taxon>Bacteria</taxon>
        <taxon>Bacillati</taxon>
        <taxon>Bacillota</taxon>
        <taxon>Clostridia</taxon>
        <taxon>Eubacteriales</taxon>
        <taxon>Eubacteriaceae</taxon>
        <taxon>Eubacterium</taxon>
    </lineage>
</organism>
<evidence type="ECO:0000259" key="1">
    <source>
        <dbReference type="PROSITE" id="PS51832"/>
    </source>
</evidence>
<dbReference type="RefSeq" id="WP_074616949.1">
    <property type="nucleotide sequence ID" value="NZ_CP029487.1"/>
</dbReference>
<dbReference type="CDD" id="cd00077">
    <property type="entry name" value="HDc"/>
    <property type="match status" value="1"/>
</dbReference>
<dbReference type="PANTHER" id="PTHR45228">
    <property type="entry name" value="CYCLIC DI-GMP PHOSPHODIESTERASE TM_0186-RELATED"/>
    <property type="match status" value="1"/>
</dbReference>
<dbReference type="Pfam" id="PF13487">
    <property type="entry name" value="HD_5"/>
    <property type="match status" value="1"/>
</dbReference>
<dbReference type="Proteomes" id="UP000218387">
    <property type="component" value="Chromosome"/>
</dbReference>
<gene>
    <name evidence="2" type="ORF">CPZ25_002715</name>
</gene>
<name>A0A4P9C6G4_EUBML</name>
<accession>A0A4P9C6G4</accession>
<evidence type="ECO:0000313" key="2">
    <source>
        <dbReference type="EMBL" id="QCT70271.1"/>
    </source>
</evidence>
<dbReference type="KEGG" id="emt:CPZ25_002715"/>
<dbReference type="SUPFAM" id="SSF109604">
    <property type="entry name" value="HD-domain/PDEase-like"/>
    <property type="match status" value="1"/>
</dbReference>
<dbReference type="InterPro" id="IPR037522">
    <property type="entry name" value="HD_GYP_dom"/>
</dbReference>
<evidence type="ECO:0000313" key="3">
    <source>
        <dbReference type="Proteomes" id="UP000218387"/>
    </source>
</evidence>
<sequence length="176" mass="20223">MQALIKTQFGRCSESVRQHCLRTGSWIRKIIKELGREELLSIWQLEEMSPVDYHDIGKAETEDTLGHCTTGARFFRNLYETKTTCFAEQIFCSIAADLCRFHHYRYDGKNNPKRISGQDIPIIARVCAVADAFDQWQESGRQPDEAYENICKESGTLYDPAVVQALGEVIQRQRQS</sequence>
<dbReference type="PANTHER" id="PTHR45228:SF4">
    <property type="entry name" value="LIPOPROTEIN"/>
    <property type="match status" value="1"/>
</dbReference>
<keyword evidence="3" id="KW-1185">Reference proteome</keyword>
<dbReference type="InterPro" id="IPR052020">
    <property type="entry name" value="Cyclic_di-GMP/3'3'-cGAMP_PDE"/>
</dbReference>
<reference evidence="2 3" key="1">
    <citation type="submission" date="2018-05" db="EMBL/GenBank/DDBJ databases">
        <title>Genome comparison of Eubacterium sp.</title>
        <authorList>
            <person name="Feng Y."/>
            <person name="Sanchez-Andrea I."/>
            <person name="Stams A.J.M."/>
            <person name="De Vos W.M."/>
        </authorList>
    </citation>
    <scope>NUCLEOTIDE SEQUENCE [LARGE SCALE GENOMIC DNA]</scope>
    <source>
        <strain evidence="2 3">YI</strain>
    </source>
</reference>
<protein>
    <submittedName>
        <fullName evidence="2">HD domain-containing protein</fullName>
    </submittedName>
</protein>
<feature type="domain" description="HD-GYP" evidence="1">
    <location>
        <begin position="1"/>
        <end position="176"/>
    </location>
</feature>
<dbReference type="Gene3D" id="1.10.3210.10">
    <property type="entry name" value="Hypothetical protein af1432"/>
    <property type="match status" value="1"/>
</dbReference>